<evidence type="ECO:0000313" key="2">
    <source>
        <dbReference type="EMBL" id="MBB4963329.1"/>
    </source>
</evidence>
<dbReference type="Proteomes" id="UP000542674">
    <property type="component" value="Unassembled WGS sequence"/>
</dbReference>
<comment type="caution">
    <text evidence="2">The sequence shown here is derived from an EMBL/GenBank/DDBJ whole genome shotgun (WGS) entry which is preliminary data.</text>
</comment>
<organism evidence="2 3">
    <name type="scientific">Saccharothrix violaceirubra</name>
    <dbReference type="NCBI Taxonomy" id="413306"/>
    <lineage>
        <taxon>Bacteria</taxon>
        <taxon>Bacillati</taxon>
        <taxon>Actinomycetota</taxon>
        <taxon>Actinomycetes</taxon>
        <taxon>Pseudonocardiales</taxon>
        <taxon>Pseudonocardiaceae</taxon>
        <taxon>Saccharothrix</taxon>
    </lineage>
</organism>
<sequence length="61" mass="6662">MAPDLPDSIFKTSSYTENAGTCVEVARLSGYVAVRDTKYRSGGHISVPPRAFQAFLNGVRR</sequence>
<accession>A0A7W7SYP8</accession>
<feature type="domain" description="DUF397" evidence="1">
    <location>
        <begin position="12"/>
        <end position="60"/>
    </location>
</feature>
<proteinExistence type="predicted"/>
<dbReference type="InterPro" id="IPR007278">
    <property type="entry name" value="DUF397"/>
</dbReference>
<gene>
    <name evidence="2" type="ORF">F4559_000688</name>
</gene>
<protein>
    <recommendedName>
        <fullName evidence="1">DUF397 domain-containing protein</fullName>
    </recommendedName>
</protein>
<dbReference type="RefSeq" id="WP_184666116.1">
    <property type="nucleotide sequence ID" value="NZ_BAABAI010000036.1"/>
</dbReference>
<evidence type="ECO:0000259" key="1">
    <source>
        <dbReference type="Pfam" id="PF04149"/>
    </source>
</evidence>
<keyword evidence="3" id="KW-1185">Reference proteome</keyword>
<name>A0A7W7SYP8_9PSEU</name>
<reference evidence="2 3" key="1">
    <citation type="submission" date="2020-08" db="EMBL/GenBank/DDBJ databases">
        <title>Sequencing the genomes of 1000 actinobacteria strains.</title>
        <authorList>
            <person name="Klenk H.-P."/>
        </authorList>
    </citation>
    <scope>NUCLEOTIDE SEQUENCE [LARGE SCALE GENOMIC DNA]</scope>
    <source>
        <strain evidence="2 3">DSM 45084</strain>
    </source>
</reference>
<dbReference type="AlphaFoldDB" id="A0A7W7SYP8"/>
<dbReference type="Pfam" id="PF04149">
    <property type="entry name" value="DUF397"/>
    <property type="match status" value="1"/>
</dbReference>
<evidence type="ECO:0000313" key="3">
    <source>
        <dbReference type="Proteomes" id="UP000542674"/>
    </source>
</evidence>
<dbReference type="EMBL" id="JACHJS010000001">
    <property type="protein sequence ID" value="MBB4963329.1"/>
    <property type="molecule type" value="Genomic_DNA"/>
</dbReference>